<organism evidence="2">
    <name type="scientific">uncultured Caudovirales phage</name>
    <dbReference type="NCBI Taxonomy" id="2100421"/>
    <lineage>
        <taxon>Viruses</taxon>
        <taxon>Duplodnaviria</taxon>
        <taxon>Heunggongvirae</taxon>
        <taxon>Uroviricota</taxon>
        <taxon>Caudoviricetes</taxon>
        <taxon>Peduoviridae</taxon>
        <taxon>Maltschvirus</taxon>
        <taxon>Maltschvirus maltsch</taxon>
    </lineage>
</organism>
<dbReference type="EMBL" id="LR796981">
    <property type="protein sequence ID" value="CAB4179352.1"/>
    <property type="molecule type" value="Genomic_DNA"/>
</dbReference>
<name>A0A6J5T027_9CAUD</name>
<evidence type="ECO:0000313" key="2">
    <source>
        <dbReference type="EMBL" id="CAB4220880.1"/>
    </source>
</evidence>
<evidence type="ECO:0000313" key="1">
    <source>
        <dbReference type="EMBL" id="CAB4179352.1"/>
    </source>
</evidence>
<dbReference type="EMBL" id="LR797501">
    <property type="protein sequence ID" value="CAB4220880.1"/>
    <property type="molecule type" value="Genomic_DNA"/>
</dbReference>
<gene>
    <name evidence="1" type="ORF">UFOVP1033_94</name>
    <name evidence="2" type="ORF">UFOVP1631_94</name>
</gene>
<sequence>MTKWWNVHFETMDQGYASDLLTVQVEADTPDEGIKLGQERFHSLVLTHNNWQFNDISETSN</sequence>
<accession>A0A6J5T027</accession>
<reference evidence="2" key="1">
    <citation type="submission" date="2020-05" db="EMBL/GenBank/DDBJ databases">
        <authorList>
            <person name="Chiriac C."/>
            <person name="Salcher M."/>
            <person name="Ghai R."/>
            <person name="Kavagutti S V."/>
        </authorList>
    </citation>
    <scope>NUCLEOTIDE SEQUENCE</scope>
</reference>
<proteinExistence type="predicted"/>
<protein>
    <submittedName>
        <fullName evidence="2">Uncharacterized protein</fullName>
    </submittedName>
</protein>